<reference evidence="2" key="1">
    <citation type="submission" date="2021-10" db="EMBL/GenBank/DDBJ databases">
        <authorList>
            <person name="Lyu M."/>
            <person name="Wang X."/>
            <person name="Meng X."/>
            <person name="Xu K."/>
        </authorList>
    </citation>
    <scope>NUCLEOTIDE SEQUENCE</scope>
    <source>
        <strain evidence="2">A6</strain>
    </source>
</reference>
<evidence type="ECO:0000313" key="2">
    <source>
        <dbReference type="EMBL" id="MCC8362834.1"/>
    </source>
</evidence>
<accession>A0ABS8JGV8</accession>
<keyword evidence="1" id="KW-0472">Membrane</keyword>
<comment type="caution">
    <text evidence="2">The sequence shown here is derived from an EMBL/GenBank/DDBJ whole genome shotgun (WGS) entry which is preliminary data.</text>
</comment>
<sequence length="89" mass="9841">MIERLAKLEQRLDSVLPMLCTKADLESLRADVHRGLSEIKKWMITTIFALLIGLCTIGNFIWNSVRAMVVDARLVASSEPATSSARPIG</sequence>
<evidence type="ECO:0000313" key="3">
    <source>
        <dbReference type="Proteomes" id="UP001165293"/>
    </source>
</evidence>
<evidence type="ECO:0000256" key="1">
    <source>
        <dbReference type="SAM" id="Phobius"/>
    </source>
</evidence>
<feature type="transmembrane region" description="Helical" evidence="1">
    <location>
        <begin position="42"/>
        <end position="62"/>
    </location>
</feature>
<keyword evidence="1" id="KW-1133">Transmembrane helix</keyword>
<protein>
    <submittedName>
        <fullName evidence="2">Uncharacterized protein</fullName>
    </submittedName>
</protein>
<keyword evidence="1" id="KW-0812">Transmembrane</keyword>
<dbReference type="EMBL" id="JAJGAK010000001">
    <property type="protein sequence ID" value="MCC8362834.1"/>
    <property type="molecule type" value="Genomic_DNA"/>
</dbReference>
<dbReference type="Proteomes" id="UP001165293">
    <property type="component" value="Unassembled WGS sequence"/>
</dbReference>
<dbReference type="RefSeq" id="WP_230526411.1">
    <property type="nucleotide sequence ID" value="NZ_JAJGAK010000001.1"/>
</dbReference>
<organism evidence="2 3">
    <name type="scientific">Noviluteimonas lactosilytica</name>
    <dbReference type="NCBI Taxonomy" id="2888523"/>
    <lineage>
        <taxon>Bacteria</taxon>
        <taxon>Pseudomonadati</taxon>
        <taxon>Pseudomonadota</taxon>
        <taxon>Gammaproteobacteria</taxon>
        <taxon>Lysobacterales</taxon>
        <taxon>Lysobacteraceae</taxon>
        <taxon>Noviluteimonas</taxon>
    </lineage>
</organism>
<gene>
    <name evidence="2" type="ORF">LK996_07055</name>
</gene>
<keyword evidence="3" id="KW-1185">Reference proteome</keyword>
<proteinExistence type="predicted"/>
<name>A0ABS8JGV8_9GAMM</name>